<gene>
    <name evidence="2" type="ORF">E2C01_042789</name>
</gene>
<keyword evidence="3" id="KW-1185">Reference proteome</keyword>
<feature type="region of interest" description="Disordered" evidence="1">
    <location>
        <begin position="41"/>
        <end position="64"/>
    </location>
</feature>
<dbReference type="Proteomes" id="UP000324222">
    <property type="component" value="Unassembled WGS sequence"/>
</dbReference>
<dbReference type="EMBL" id="VSRR010008604">
    <property type="protein sequence ID" value="MPC49002.1"/>
    <property type="molecule type" value="Genomic_DNA"/>
</dbReference>
<proteinExistence type="predicted"/>
<organism evidence="2 3">
    <name type="scientific">Portunus trituberculatus</name>
    <name type="common">Swimming crab</name>
    <name type="synonym">Neptunus trituberculatus</name>
    <dbReference type="NCBI Taxonomy" id="210409"/>
    <lineage>
        <taxon>Eukaryota</taxon>
        <taxon>Metazoa</taxon>
        <taxon>Ecdysozoa</taxon>
        <taxon>Arthropoda</taxon>
        <taxon>Crustacea</taxon>
        <taxon>Multicrustacea</taxon>
        <taxon>Malacostraca</taxon>
        <taxon>Eumalacostraca</taxon>
        <taxon>Eucarida</taxon>
        <taxon>Decapoda</taxon>
        <taxon>Pleocyemata</taxon>
        <taxon>Brachyura</taxon>
        <taxon>Eubrachyura</taxon>
        <taxon>Portunoidea</taxon>
        <taxon>Portunidae</taxon>
        <taxon>Portuninae</taxon>
        <taxon>Portunus</taxon>
    </lineage>
</organism>
<comment type="caution">
    <text evidence="2">The sequence shown here is derived from an EMBL/GenBank/DDBJ whole genome shotgun (WGS) entry which is preliminary data.</text>
</comment>
<accession>A0A5B7FR57</accession>
<evidence type="ECO:0000256" key="1">
    <source>
        <dbReference type="SAM" id="MobiDB-lite"/>
    </source>
</evidence>
<reference evidence="2 3" key="1">
    <citation type="submission" date="2019-05" db="EMBL/GenBank/DDBJ databases">
        <title>Another draft genome of Portunus trituberculatus and its Hox gene families provides insights of decapod evolution.</title>
        <authorList>
            <person name="Jeong J.-H."/>
            <person name="Song I."/>
            <person name="Kim S."/>
            <person name="Choi T."/>
            <person name="Kim D."/>
            <person name="Ryu S."/>
            <person name="Kim W."/>
        </authorList>
    </citation>
    <scope>NUCLEOTIDE SEQUENCE [LARGE SCALE GENOMIC DNA]</scope>
    <source>
        <tissue evidence="2">Muscle</tissue>
    </source>
</reference>
<evidence type="ECO:0000313" key="3">
    <source>
        <dbReference type="Proteomes" id="UP000324222"/>
    </source>
</evidence>
<evidence type="ECO:0000313" key="2">
    <source>
        <dbReference type="EMBL" id="MPC49002.1"/>
    </source>
</evidence>
<protein>
    <submittedName>
        <fullName evidence="2">Uncharacterized protein</fullName>
    </submittedName>
</protein>
<sequence length="64" mass="7040">MAAQVTSGEGGRGTPGSLCLQHVWTFDYQMANKLIQTRISHTSRNGQKMTVPLRQAVVNKSSQH</sequence>
<dbReference type="AlphaFoldDB" id="A0A5B7FR57"/>
<name>A0A5B7FR57_PORTR</name>